<dbReference type="EMBL" id="CP119880">
    <property type="protein sequence ID" value="WFD36123.1"/>
    <property type="molecule type" value="Genomic_DNA"/>
</dbReference>
<protein>
    <recommendedName>
        <fullName evidence="1">FIST domain-containing protein</fullName>
    </recommendedName>
</protein>
<accession>A0AAF0ESE3</accession>
<gene>
    <name evidence="2" type="ORF">MCUN1_002994</name>
</gene>
<organism evidence="2 3">
    <name type="scientific">Malassezia cuniculi</name>
    <dbReference type="NCBI Taxonomy" id="948313"/>
    <lineage>
        <taxon>Eukaryota</taxon>
        <taxon>Fungi</taxon>
        <taxon>Dikarya</taxon>
        <taxon>Basidiomycota</taxon>
        <taxon>Ustilaginomycotina</taxon>
        <taxon>Malasseziomycetes</taxon>
        <taxon>Malasseziales</taxon>
        <taxon>Malasseziaceae</taxon>
        <taxon>Malassezia</taxon>
    </lineage>
</organism>
<feature type="domain" description="FIST" evidence="1">
    <location>
        <begin position="66"/>
        <end position="279"/>
    </location>
</feature>
<keyword evidence="3" id="KW-1185">Reference proteome</keyword>
<evidence type="ECO:0000313" key="3">
    <source>
        <dbReference type="Proteomes" id="UP001219933"/>
    </source>
</evidence>
<reference evidence="2" key="1">
    <citation type="submission" date="2023-03" db="EMBL/GenBank/DDBJ databases">
        <title>Mating type loci evolution in Malassezia.</title>
        <authorList>
            <person name="Coelho M.A."/>
        </authorList>
    </citation>
    <scope>NUCLEOTIDE SEQUENCE</scope>
    <source>
        <strain evidence="2">CBS 11721</strain>
    </source>
</reference>
<sequence>MLAARSARLQKSVRSVRQVHSYARTLAASDAHALLPALESALANVSSESVLFYAASRDMPSHVLGEVVQILRQSAARTRIGFLSASLPLGSSVMHSVAFAALDDAIPFRSTISGGARIAVGRWPAQKDLWKMGKSLRTDGLDTGADWRSLWGRENASNELPEALERVEYVDTNSPTSIGTVLAASDSRFQGLIEGLDAHYGSATIAGVVGARTPFSTGREHTLLADGLGADGGIFDNGALGLAIPTAARTETAFDGLQPIGDRLEITAARGNVISALDHANAAQQFLRLVTRTGTNNMTAMQVRELSSEVRKDDEFCVGIFSCKDDTVPVLMARVNSGHPMRGTLSIDTNSELGDTGAWLQLYRKVGASAPPIPSGGPCLVFFSCGAEHMPAANAHGSELVELEHVMYVASDGGWFGRPPARSAPMLQHTHACTVSHARLTIHL</sequence>
<name>A0AAF0ESE3_9BASI</name>
<dbReference type="InterPro" id="IPR013702">
    <property type="entry name" value="FIST_domain_N"/>
</dbReference>
<dbReference type="Pfam" id="PF08495">
    <property type="entry name" value="FIST"/>
    <property type="match status" value="1"/>
</dbReference>
<evidence type="ECO:0000259" key="1">
    <source>
        <dbReference type="Pfam" id="PF08495"/>
    </source>
</evidence>
<dbReference type="AlphaFoldDB" id="A0AAF0ESE3"/>
<proteinExistence type="predicted"/>
<dbReference type="Proteomes" id="UP001219933">
    <property type="component" value="Chromosome 4"/>
</dbReference>
<evidence type="ECO:0000313" key="2">
    <source>
        <dbReference type="EMBL" id="WFD36123.1"/>
    </source>
</evidence>